<evidence type="ECO:0000313" key="3">
    <source>
        <dbReference type="Proteomes" id="UP001054945"/>
    </source>
</evidence>
<feature type="region of interest" description="Disordered" evidence="1">
    <location>
        <begin position="1"/>
        <end position="54"/>
    </location>
</feature>
<gene>
    <name evidence="2" type="ORF">CEXT_193581</name>
</gene>
<comment type="caution">
    <text evidence="2">The sequence shown here is derived from an EMBL/GenBank/DDBJ whole genome shotgun (WGS) entry which is preliminary data.</text>
</comment>
<name>A0AAV4NSW9_CAEEX</name>
<organism evidence="2 3">
    <name type="scientific">Caerostris extrusa</name>
    <name type="common">Bark spider</name>
    <name type="synonym">Caerostris bankana</name>
    <dbReference type="NCBI Taxonomy" id="172846"/>
    <lineage>
        <taxon>Eukaryota</taxon>
        <taxon>Metazoa</taxon>
        <taxon>Ecdysozoa</taxon>
        <taxon>Arthropoda</taxon>
        <taxon>Chelicerata</taxon>
        <taxon>Arachnida</taxon>
        <taxon>Araneae</taxon>
        <taxon>Araneomorphae</taxon>
        <taxon>Entelegynae</taxon>
        <taxon>Araneoidea</taxon>
        <taxon>Araneidae</taxon>
        <taxon>Caerostris</taxon>
    </lineage>
</organism>
<proteinExistence type="predicted"/>
<accession>A0AAV4NSW9</accession>
<evidence type="ECO:0000313" key="2">
    <source>
        <dbReference type="EMBL" id="GIX87390.1"/>
    </source>
</evidence>
<dbReference type="Proteomes" id="UP001054945">
    <property type="component" value="Unassembled WGS sequence"/>
</dbReference>
<dbReference type="EMBL" id="BPLR01021232">
    <property type="protein sequence ID" value="GIX87390.1"/>
    <property type="molecule type" value="Genomic_DNA"/>
</dbReference>
<sequence length="229" mass="25846">MDDPHDTSLNPGPSPHGPQTLEKKKKKKKHSRLREETDRQINYSKISLPPPQRPSVSLPSVLFPLGRNSYSECTPPAARTELAPAAPGQMDGMFRRIWNVCRDLELFRIGSVEMKYRSAKLSVYGIERARQICRLKDSFYSSRRGGEKDGNLSDTILEDFVGESWYQAAIGFFTSDGDTKRAPNEVDELSTIQTDAHAYHTNPHTTILNSTPPLSKPGCEERANPFLWR</sequence>
<keyword evidence="3" id="KW-1185">Reference proteome</keyword>
<dbReference type="AlphaFoldDB" id="A0AAV4NSW9"/>
<feature type="compositionally biased region" description="Basic residues" evidence="1">
    <location>
        <begin position="23"/>
        <end position="32"/>
    </location>
</feature>
<protein>
    <submittedName>
        <fullName evidence="2">Uncharacterized protein</fullName>
    </submittedName>
</protein>
<evidence type="ECO:0000256" key="1">
    <source>
        <dbReference type="SAM" id="MobiDB-lite"/>
    </source>
</evidence>
<reference evidence="2 3" key="1">
    <citation type="submission" date="2021-06" db="EMBL/GenBank/DDBJ databases">
        <title>Caerostris extrusa draft genome.</title>
        <authorList>
            <person name="Kono N."/>
            <person name="Arakawa K."/>
        </authorList>
    </citation>
    <scope>NUCLEOTIDE SEQUENCE [LARGE SCALE GENOMIC DNA]</scope>
</reference>